<dbReference type="Gene3D" id="3.40.50.720">
    <property type="entry name" value="NAD(P)-binding Rossmann-like Domain"/>
    <property type="match status" value="1"/>
</dbReference>
<dbReference type="PANTHER" id="PTHR48467:SF1">
    <property type="entry name" value="GLUTAMATE SYNTHASE 1 [NADH], CHLOROPLASTIC-LIKE"/>
    <property type="match status" value="1"/>
</dbReference>
<keyword evidence="11" id="KW-1185">Reference proteome</keyword>
<dbReference type="PIRSF" id="PIRSF000362">
    <property type="entry name" value="FNR"/>
    <property type="match status" value="1"/>
</dbReference>
<evidence type="ECO:0000256" key="8">
    <source>
        <dbReference type="ARBA" id="ARBA00047776"/>
    </source>
</evidence>
<comment type="caution">
    <text evidence="10">The sequence shown here is derived from an EMBL/GenBank/DDBJ whole genome shotgun (WGS) entry which is preliminary data.</text>
</comment>
<evidence type="ECO:0000313" key="11">
    <source>
        <dbReference type="Proteomes" id="UP001157126"/>
    </source>
</evidence>
<reference evidence="11" key="1">
    <citation type="journal article" date="2019" name="Int. J. Syst. Evol. Microbiol.">
        <title>The Global Catalogue of Microorganisms (GCM) 10K type strain sequencing project: providing services to taxonomists for standard genome sequencing and annotation.</title>
        <authorList>
            <consortium name="The Broad Institute Genomics Platform"/>
            <consortium name="The Broad Institute Genome Sequencing Center for Infectious Disease"/>
            <person name="Wu L."/>
            <person name="Ma J."/>
        </authorList>
    </citation>
    <scope>NUCLEOTIDE SEQUENCE [LARGE SCALE GENOMIC DNA]</scope>
    <source>
        <strain evidence="11">NBRC 113072</strain>
    </source>
</reference>
<dbReference type="Pfam" id="PF07992">
    <property type="entry name" value="Pyr_redox_2"/>
    <property type="match status" value="1"/>
</dbReference>
<gene>
    <name evidence="10" type="ORF">GCM10025883_43690</name>
</gene>
<comment type="cofactor">
    <cofactor evidence="1">
        <name>FAD</name>
        <dbReference type="ChEBI" id="CHEBI:57692"/>
    </cofactor>
</comment>
<keyword evidence="4" id="KW-0285">Flavoprotein</keyword>
<dbReference type="InterPro" id="IPR036188">
    <property type="entry name" value="FAD/NAD-bd_sf"/>
</dbReference>
<keyword evidence="7" id="KW-0560">Oxidoreductase</keyword>
<sequence length="530" mass="57051">MGADTRASVRTSADDTHVTHGPIAHVRDRAVVGGSVVGSIVHASNACHYAADMTGTDSTAASDRIAGSEGPPGAIRRVAIVGAGPSGLFAVQALLAQEDQRVEVDIFDRLPTPFGLVRYGVAPDHESIKSVAQALARVFDSEGLRFRGLIDFGQDVTREELLAAYDAVIYAAGASEDLRMNIPGESLPGSRSAREFVAWYSGHPDATDQDLTGVESAVAVGVGNVAIDVARILTRHPEELERTDMPQAVIDTLASHTVADMWIIGRRGPHHASFTTKELRELCTLEGVQVRVSAGAFDGIDDADLDRRTRANVEALRAADARQVPDARCRLHFLFWRRPIAVEGDGAVTGITVERTEVDASGRVVGTGETSTLETQLILRAIGYRGVPLPGVPFDVEHGVIPNEEGRVTTEDGHVLEREYVVGWIKRGPIGVIGTNKSDAVQTVRLLLEDLATREHEPHTAALLDLDAHLAERGLYPTSFEDWQRIESAEAGLGEGFGRTRTKIEAWAELLDLVARERPGGPPTPADRDR</sequence>
<dbReference type="SUPFAM" id="SSF51971">
    <property type="entry name" value="Nucleotide-binding domain"/>
    <property type="match status" value="1"/>
</dbReference>
<evidence type="ECO:0000256" key="2">
    <source>
        <dbReference type="ARBA" id="ARBA00008312"/>
    </source>
</evidence>
<proteinExistence type="inferred from homology"/>
<dbReference type="InterPro" id="IPR023753">
    <property type="entry name" value="FAD/NAD-binding_dom"/>
</dbReference>
<dbReference type="InterPro" id="IPR055275">
    <property type="entry name" value="Ferredox_Rdtase"/>
</dbReference>
<evidence type="ECO:0000256" key="7">
    <source>
        <dbReference type="ARBA" id="ARBA00023002"/>
    </source>
</evidence>
<evidence type="ECO:0000256" key="3">
    <source>
        <dbReference type="ARBA" id="ARBA00013223"/>
    </source>
</evidence>
<evidence type="ECO:0000259" key="9">
    <source>
        <dbReference type="Pfam" id="PF07992"/>
    </source>
</evidence>
<accession>A0ABQ6IWI6</accession>
<evidence type="ECO:0000256" key="4">
    <source>
        <dbReference type="ARBA" id="ARBA00022630"/>
    </source>
</evidence>
<dbReference type="EMBL" id="BSUO01000001">
    <property type="protein sequence ID" value="GMA42324.1"/>
    <property type="molecule type" value="Genomic_DNA"/>
</dbReference>
<protein>
    <recommendedName>
        <fullName evidence="3">ferredoxin--NADP(+) reductase</fullName>
        <ecNumber evidence="3">1.18.1.2</ecNumber>
    </recommendedName>
</protein>
<dbReference type="RefSeq" id="WP_284305761.1">
    <property type="nucleotide sequence ID" value="NZ_BSUO01000001.1"/>
</dbReference>
<comment type="catalytic activity">
    <reaction evidence="8">
        <text>2 reduced [2Fe-2S]-[ferredoxin] + NADP(+) + H(+) = 2 oxidized [2Fe-2S]-[ferredoxin] + NADPH</text>
        <dbReference type="Rhea" id="RHEA:20125"/>
        <dbReference type="Rhea" id="RHEA-COMP:10000"/>
        <dbReference type="Rhea" id="RHEA-COMP:10001"/>
        <dbReference type="ChEBI" id="CHEBI:15378"/>
        <dbReference type="ChEBI" id="CHEBI:33737"/>
        <dbReference type="ChEBI" id="CHEBI:33738"/>
        <dbReference type="ChEBI" id="CHEBI:57783"/>
        <dbReference type="ChEBI" id="CHEBI:58349"/>
        <dbReference type="EC" id="1.18.1.2"/>
    </reaction>
</comment>
<dbReference type="Proteomes" id="UP001157126">
    <property type="component" value="Unassembled WGS sequence"/>
</dbReference>
<dbReference type="PRINTS" id="PR00419">
    <property type="entry name" value="ADXRDTASE"/>
</dbReference>
<dbReference type="EC" id="1.18.1.2" evidence="3"/>
<evidence type="ECO:0000256" key="5">
    <source>
        <dbReference type="ARBA" id="ARBA00022827"/>
    </source>
</evidence>
<dbReference type="Gene3D" id="3.50.50.60">
    <property type="entry name" value="FAD/NAD(P)-binding domain"/>
    <property type="match status" value="1"/>
</dbReference>
<evidence type="ECO:0000256" key="1">
    <source>
        <dbReference type="ARBA" id="ARBA00001974"/>
    </source>
</evidence>
<evidence type="ECO:0000256" key="6">
    <source>
        <dbReference type="ARBA" id="ARBA00022857"/>
    </source>
</evidence>
<dbReference type="PANTHER" id="PTHR48467">
    <property type="entry name" value="GLUTAMATE SYNTHASE 1 [NADH], CHLOROPLASTIC-LIKE"/>
    <property type="match status" value="1"/>
</dbReference>
<name>A0ABQ6IWI6_9MICO</name>
<dbReference type="InterPro" id="IPR021163">
    <property type="entry name" value="Ferredox_Rdtase_adrenod"/>
</dbReference>
<keyword evidence="5" id="KW-0274">FAD</keyword>
<evidence type="ECO:0000313" key="10">
    <source>
        <dbReference type="EMBL" id="GMA42324.1"/>
    </source>
</evidence>
<feature type="domain" description="FAD/NAD(P)-binding" evidence="9">
    <location>
        <begin position="77"/>
        <end position="238"/>
    </location>
</feature>
<organism evidence="10 11">
    <name type="scientific">Mobilicoccus caccae</name>
    <dbReference type="NCBI Taxonomy" id="1859295"/>
    <lineage>
        <taxon>Bacteria</taxon>
        <taxon>Bacillati</taxon>
        <taxon>Actinomycetota</taxon>
        <taxon>Actinomycetes</taxon>
        <taxon>Micrococcales</taxon>
        <taxon>Dermatophilaceae</taxon>
        <taxon>Mobilicoccus</taxon>
    </lineage>
</organism>
<comment type="similarity">
    <text evidence="2">Belongs to the ferredoxin--NADP reductase type 1 family.</text>
</comment>
<keyword evidence="6" id="KW-0521">NADP</keyword>